<keyword evidence="1 4" id="KW-0808">Transferase</keyword>
<keyword evidence="4" id="KW-0489">Methyltransferase</keyword>
<organism evidence="4 5">
    <name type="scientific">Micromonospora sagamiensis</name>
    <dbReference type="NCBI Taxonomy" id="47875"/>
    <lineage>
        <taxon>Bacteria</taxon>
        <taxon>Bacillati</taxon>
        <taxon>Actinomycetota</taxon>
        <taxon>Actinomycetes</taxon>
        <taxon>Micromonosporales</taxon>
        <taxon>Micromonosporaceae</taxon>
        <taxon>Micromonospora</taxon>
    </lineage>
</organism>
<comment type="caution">
    <text evidence="4">The sequence shown here is derived from an EMBL/GenBank/DDBJ whole genome shotgun (WGS) entry which is preliminary data.</text>
</comment>
<sequence length="343" mass="37202">MTTRASRYQFRNHITQLHPLQDILDPITREELRRIGITAGQHALDVGAGAGSIAASLCDLVGPAGKVTAIDIDTSLLNPSGILDVYQRDLRTQPLPVDAGSVDVAVARCLLEHLPNRRALLQEMITTLRPGGWLILGEIVYAPVIAHAPRTADSDLIVHVVHGILDVLSANGVDLHWGDKTPAILTTNGLEQVRTRWTAETWTGGSPGCRLLADNARQLHHKLLHEGLTHTDLDHFAVLMTDPAVLVRGYQFASTTARKPAAMALPGQPSGLPHDHGTTVIAPPSPRPNPPAGDSFPGAVYARRTHRERRPDDARSGQHGMPVDESSDMYVRGERVARSARHH</sequence>
<dbReference type="InterPro" id="IPR013216">
    <property type="entry name" value="Methyltransf_11"/>
</dbReference>
<evidence type="ECO:0000259" key="3">
    <source>
        <dbReference type="Pfam" id="PF08241"/>
    </source>
</evidence>
<dbReference type="CDD" id="cd02440">
    <property type="entry name" value="AdoMet_MTases"/>
    <property type="match status" value="1"/>
</dbReference>
<keyword evidence="5" id="KW-1185">Reference proteome</keyword>
<protein>
    <submittedName>
        <fullName evidence="4">Methyltransferase family protein</fullName>
    </submittedName>
</protein>
<dbReference type="PANTHER" id="PTHR43861:SF3">
    <property type="entry name" value="PUTATIVE (AFU_ORTHOLOGUE AFUA_2G14390)-RELATED"/>
    <property type="match status" value="1"/>
</dbReference>
<evidence type="ECO:0000256" key="2">
    <source>
        <dbReference type="SAM" id="MobiDB-lite"/>
    </source>
</evidence>
<evidence type="ECO:0000313" key="5">
    <source>
        <dbReference type="Proteomes" id="UP000319728"/>
    </source>
</evidence>
<evidence type="ECO:0000256" key="1">
    <source>
        <dbReference type="ARBA" id="ARBA00022679"/>
    </source>
</evidence>
<dbReference type="GO" id="GO:0008757">
    <property type="term" value="F:S-adenosylmethionine-dependent methyltransferase activity"/>
    <property type="evidence" value="ECO:0007669"/>
    <property type="project" value="InterPro"/>
</dbReference>
<feature type="domain" description="Methyltransferase type 11" evidence="3">
    <location>
        <begin position="44"/>
        <end position="136"/>
    </location>
</feature>
<evidence type="ECO:0000313" key="4">
    <source>
        <dbReference type="EMBL" id="TWJ32287.1"/>
    </source>
</evidence>
<dbReference type="RefSeq" id="WP_190289280.1">
    <property type="nucleotide sequence ID" value="NZ_JBHMCB010000015.1"/>
</dbReference>
<proteinExistence type="predicted"/>
<reference evidence="4 5" key="1">
    <citation type="submission" date="2019-07" db="EMBL/GenBank/DDBJ databases">
        <title>R&amp;d 2014.</title>
        <authorList>
            <person name="Klenk H.-P."/>
        </authorList>
    </citation>
    <scope>NUCLEOTIDE SEQUENCE [LARGE SCALE GENOMIC DNA]</scope>
    <source>
        <strain evidence="4 5">DSM 43912</strain>
    </source>
</reference>
<dbReference type="AlphaFoldDB" id="A0A562WR41"/>
<dbReference type="GO" id="GO:0032259">
    <property type="term" value="P:methylation"/>
    <property type="evidence" value="ECO:0007669"/>
    <property type="project" value="UniProtKB-KW"/>
</dbReference>
<dbReference type="PANTHER" id="PTHR43861">
    <property type="entry name" value="TRANS-ACONITATE 2-METHYLTRANSFERASE-RELATED"/>
    <property type="match status" value="1"/>
</dbReference>
<dbReference type="Gene3D" id="3.40.50.150">
    <property type="entry name" value="Vaccinia Virus protein VP39"/>
    <property type="match status" value="1"/>
</dbReference>
<dbReference type="SUPFAM" id="SSF53335">
    <property type="entry name" value="S-adenosyl-L-methionine-dependent methyltransferases"/>
    <property type="match status" value="1"/>
</dbReference>
<dbReference type="EMBL" id="VLLP01000001">
    <property type="protein sequence ID" value="TWJ32287.1"/>
    <property type="molecule type" value="Genomic_DNA"/>
</dbReference>
<dbReference type="Proteomes" id="UP000319728">
    <property type="component" value="Unassembled WGS sequence"/>
</dbReference>
<dbReference type="Pfam" id="PF08241">
    <property type="entry name" value="Methyltransf_11"/>
    <property type="match status" value="1"/>
</dbReference>
<dbReference type="InterPro" id="IPR029063">
    <property type="entry name" value="SAM-dependent_MTases_sf"/>
</dbReference>
<name>A0A562WR41_9ACTN</name>
<accession>A0A562WR41</accession>
<gene>
    <name evidence="4" type="ORF">JD81_05862</name>
</gene>
<feature type="region of interest" description="Disordered" evidence="2">
    <location>
        <begin position="283"/>
        <end position="343"/>
    </location>
</feature>